<dbReference type="SUPFAM" id="SSF81383">
    <property type="entry name" value="F-box domain"/>
    <property type="match status" value="1"/>
</dbReference>
<dbReference type="InterPro" id="IPR045464">
    <property type="entry name" value="Hrt3/FBXO9_C"/>
</dbReference>
<organism evidence="3 4">
    <name type="scientific">Porphyridium purpureum</name>
    <name type="common">Red alga</name>
    <name type="synonym">Porphyridium cruentum</name>
    <dbReference type="NCBI Taxonomy" id="35688"/>
    <lineage>
        <taxon>Eukaryota</taxon>
        <taxon>Rhodophyta</taxon>
        <taxon>Bangiophyceae</taxon>
        <taxon>Porphyridiales</taxon>
        <taxon>Porphyridiaceae</taxon>
        <taxon>Porphyridium</taxon>
    </lineage>
</organism>
<evidence type="ECO:0000259" key="2">
    <source>
        <dbReference type="SMART" id="SM00256"/>
    </source>
</evidence>
<reference evidence="4" key="1">
    <citation type="journal article" date="2019" name="Nat. Commun.">
        <title>Expansion of phycobilisome linker gene families in mesophilic red algae.</title>
        <authorList>
            <person name="Lee J."/>
            <person name="Kim D."/>
            <person name="Bhattacharya D."/>
            <person name="Yoon H.S."/>
        </authorList>
    </citation>
    <scope>NUCLEOTIDE SEQUENCE [LARGE SCALE GENOMIC DNA]</scope>
    <source>
        <strain evidence="4">CCMP 1328</strain>
    </source>
</reference>
<proteinExistence type="predicted"/>
<dbReference type="Pfam" id="PF19270">
    <property type="entry name" value="FBO_C"/>
    <property type="match status" value="1"/>
</dbReference>
<dbReference type="InterPro" id="IPR036047">
    <property type="entry name" value="F-box-like_dom_sf"/>
</dbReference>
<accession>A0A5J4YXE2</accession>
<evidence type="ECO:0000313" key="3">
    <source>
        <dbReference type="EMBL" id="KAA8495333.1"/>
    </source>
</evidence>
<dbReference type="PANTHER" id="PTHR12874">
    <property type="entry name" value="F-BOX ONLY PROTEIN 48-RELATED"/>
    <property type="match status" value="1"/>
</dbReference>
<sequence>MRPWLELYHARLPRERACCSSPRQLYVRWLCGTIERLLEKVEQHPEEEPNWLCFCDKWHVHNVLRRLYAERQLDMCLHIAQERHYLHDMEQRQQQAPCDLGDSGTSTLKDEHDRVARGNQGGIAQKEISFSHPRLEQHKLFGSEISTEILHLIFSRLAPEDVARCSRVCWWWNLAARDPSHWRRACREAWPMDRLFELTLATQIHGSWKKMYIARPRVRTDGVYIYRYQYVRIAGDQAMALVYYYRMFRFYNDRTVVCLTSALRPEIAIRGLKKQWDGDRSRMPAIGTFKLDEANRIVHFEVPQIHPDFPLMKKGTAGYELNLDETHRGAHNRLWLANHYVLSEGDENAVSIDLPVVPFKFISFADFRELVYEYYPDERASLRKRQMLREKEQEKERIQRAGRAGHYLDLIQRQSLDHFHVFTLHRAHDRLAHVRRLSLKLRPQHTLDHVKVVRRWYLPFREAAISALRCGSHALVAHVDTDSPAKTLAQKSQRRRCLLCRSPT</sequence>
<dbReference type="AlphaFoldDB" id="A0A5J4YXE2"/>
<comment type="caution">
    <text evidence="3">The sequence shown here is derived from an EMBL/GenBank/DDBJ whole genome shotgun (WGS) entry which is preliminary data.</text>
</comment>
<keyword evidence="1" id="KW-0833">Ubl conjugation pathway</keyword>
<dbReference type="Gene3D" id="1.20.1280.50">
    <property type="match status" value="1"/>
</dbReference>
<dbReference type="GO" id="GO:0031146">
    <property type="term" value="P:SCF-dependent proteasomal ubiquitin-dependent protein catabolic process"/>
    <property type="evidence" value="ECO:0007669"/>
    <property type="project" value="TreeGrafter"/>
</dbReference>
<dbReference type="GO" id="GO:0005737">
    <property type="term" value="C:cytoplasm"/>
    <property type="evidence" value="ECO:0007669"/>
    <property type="project" value="TreeGrafter"/>
</dbReference>
<dbReference type="SMART" id="SM00256">
    <property type="entry name" value="FBOX"/>
    <property type="match status" value="1"/>
</dbReference>
<protein>
    <submittedName>
        <fullName evidence="3">F-box protein 7</fullName>
    </submittedName>
</protein>
<dbReference type="InterPro" id="IPR001810">
    <property type="entry name" value="F-box_dom"/>
</dbReference>
<evidence type="ECO:0000256" key="1">
    <source>
        <dbReference type="ARBA" id="ARBA00022786"/>
    </source>
</evidence>
<evidence type="ECO:0000313" key="4">
    <source>
        <dbReference type="Proteomes" id="UP000324585"/>
    </source>
</evidence>
<feature type="domain" description="F-box" evidence="2">
    <location>
        <begin position="145"/>
        <end position="185"/>
    </location>
</feature>
<name>A0A5J4YXE2_PORPP</name>
<keyword evidence="4" id="KW-1185">Reference proteome</keyword>
<dbReference type="Pfam" id="PF12937">
    <property type="entry name" value="F-box-like"/>
    <property type="match status" value="1"/>
</dbReference>
<dbReference type="EMBL" id="VRMN01000003">
    <property type="protein sequence ID" value="KAA8495333.1"/>
    <property type="molecule type" value="Genomic_DNA"/>
</dbReference>
<dbReference type="OrthoDB" id="2117972at2759"/>
<dbReference type="PANTHER" id="PTHR12874:SF9">
    <property type="entry name" value="F-BOX ONLY PROTEIN 48"/>
    <property type="match status" value="1"/>
</dbReference>
<dbReference type="GO" id="GO:0019005">
    <property type="term" value="C:SCF ubiquitin ligase complex"/>
    <property type="evidence" value="ECO:0007669"/>
    <property type="project" value="TreeGrafter"/>
</dbReference>
<dbReference type="Proteomes" id="UP000324585">
    <property type="component" value="Unassembled WGS sequence"/>
</dbReference>
<gene>
    <name evidence="3" type="ORF">FVE85_1488</name>
</gene>